<comment type="caution">
    <text evidence="1">The sequence shown here is derived from an EMBL/GenBank/DDBJ whole genome shotgun (WGS) entry which is preliminary data.</text>
</comment>
<reference evidence="1" key="1">
    <citation type="submission" date="2020-07" db="EMBL/GenBank/DDBJ databases">
        <title>Multicomponent nature underlies the extraordinary mechanical properties of spider dragline silk.</title>
        <authorList>
            <person name="Kono N."/>
            <person name="Nakamura H."/>
            <person name="Mori M."/>
            <person name="Yoshida Y."/>
            <person name="Ohtoshi R."/>
            <person name="Malay A.D."/>
            <person name="Moran D.A.P."/>
            <person name="Tomita M."/>
            <person name="Numata K."/>
            <person name="Arakawa K."/>
        </authorList>
    </citation>
    <scope>NUCLEOTIDE SEQUENCE</scope>
</reference>
<sequence length="84" mass="9923">MISVSLKCFIDPTKSNENRGTEPAWVDVCLYEDRNGKYPRAMKENCRWRRVADSYPSPTWVYCTDSKWPLSNTQVHLPIRTTRR</sequence>
<organism evidence="1 2">
    <name type="scientific">Trichonephila clavata</name>
    <name type="common">Joro spider</name>
    <name type="synonym">Nephila clavata</name>
    <dbReference type="NCBI Taxonomy" id="2740835"/>
    <lineage>
        <taxon>Eukaryota</taxon>
        <taxon>Metazoa</taxon>
        <taxon>Ecdysozoa</taxon>
        <taxon>Arthropoda</taxon>
        <taxon>Chelicerata</taxon>
        <taxon>Arachnida</taxon>
        <taxon>Araneae</taxon>
        <taxon>Araneomorphae</taxon>
        <taxon>Entelegynae</taxon>
        <taxon>Araneoidea</taxon>
        <taxon>Nephilidae</taxon>
        <taxon>Trichonephila</taxon>
    </lineage>
</organism>
<dbReference type="Proteomes" id="UP000887116">
    <property type="component" value="Unassembled WGS sequence"/>
</dbReference>
<gene>
    <name evidence="1" type="ORF">TNCT_652851</name>
</gene>
<protein>
    <submittedName>
        <fullName evidence="1">Uncharacterized protein</fullName>
    </submittedName>
</protein>
<proteinExistence type="predicted"/>
<keyword evidence="2" id="KW-1185">Reference proteome</keyword>
<evidence type="ECO:0000313" key="2">
    <source>
        <dbReference type="Proteomes" id="UP000887116"/>
    </source>
</evidence>
<evidence type="ECO:0000313" key="1">
    <source>
        <dbReference type="EMBL" id="GFR18107.1"/>
    </source>
</evidence>
<name>A0A8X6H6V9_TRICU</name>
<accession>A0A8X6H6V9</accession>
<dbReference type="AlphaFoldDB" id="A0A8X6H6V9"/>
<dbReference type="EMBL" id="BMAO01017744">
    <property type="protein sequence ID" value="GFR18107.1"/>
    <property type="molecule type" value="Genomic_DNA"/>
</dbReference>